<dbReference type="SMART" id="SM00849">
    <property type="entry name" value="Lactamase_B"/>
    <property type="match status" value="1"/>
</dbReference>
<reference evidence="6 7" key="1">
    <citation type="submission" date="2015-09" db="EMBL/GenBank/DDBJ databases">
        <authorList>
            <consortium name="Pathogen Informatics"/>
        </authorList>
    </citation>
    <scope>NUCLEOTIDE SEQUENCE [LARGE SCALE GENOMIC DNA]</scope>
    <source>
        <strain evidence="6 7">2789STDY5834875</strain>
    </source>
</reference>
<dbReference type="Proteomes" id="UP000095621">
    <property type="component" value="Unassembled WGS sequence"/>
</dbReference>
<dbReference type="GO" id="GO:0046872">
    <property type="term" value="F:metal ion binding"/>
    <property type="evidence" value="ECO:0007669"/>
    <property type="project" value="UniProtKB-KW"/>
</dbReference>
<dbReference type="InterPro" id="IPR001279">
    <property type="entry name" value="Metallo-B-lactamas"/>
</dbReference>
<dbReference type="InterPro" id="IPR036866">
    <property type="entry name" value="RibonucZ/Hydroxyglut_hydro"/>
</dbReference>
<dbReference type="PANTHER" id="PTHR46233:SF3">
    <property type="entry name" value="HYDROXYACYLGLUTATHIONE HYDROLASE GLOC"/>
    <property type="match status" value="1"/>
</dbReference>
<comment type="cofactor">
    <cofactor evidence="1">
        <name>Zn(2+)</name>
        <dbReference type="ChEBI" id="CHEBI:29105"/>
    </cofactor>
</comment>
<dbReference type="GO" id="GO:0016787">
    <property type="term" value="F:hydrolase activity"/>
    <property type="evidence" value="ECO:0007669"/>
    <property type="project" value="UniProtKB-KW"/>
</dbReference>
<evidence type="ECO:0000313" key="6">
    <source>
        <dbReference type="EMBL" id="CUQ75060.1"/>
    </source>
</evidence>
<name>A0A174YWK9_9FIRM</name>
<evidence type="ECO:0000256" key="2">
    <source>
        <dbReference type="ARBA" id="ARBA00022723"/>
    </source>
</evidence>
<evidence type="ECO:0000256" key="3">
    <source>
        <dbReference type="ARBA" id="ARBA00022801"/>
    </source>
</evidence>
<dbReference type="PANTHER" id="PTHR46233">
    <property type="entry name" value="HYDROXYACYLGLUTATHIONE HYDROLASE GLOC"/>
    <property type="match status" value="1"/>
</dbReference>
<keyword evidence="3 6" id="KW-0378">Hydrolase</keyword>
<dbReference type="AlphaFoldDB" id="A0A174YWK9"/>
<organism evidence="6 7">
    <name type="scientific">Lachnospira eligens</name>
    <dbReference type="NCBI Taxonomy" id="39485"/>
    <lineage>
        <taxon>Bacteria</taxon>
        <taxon>Bacillati</taxon>
        <taxon>Bacillota</taxon>
        <taxon>Clostridia</taxon>
        <taxon>Lachnospirales</taxon>
        <taxon>Lachnospiraceae</taxon>
        <taxon>Lachnospira</taxon>
    </lineage>
</organism>
<dbReference type="OrthoDB" id="367237at2"/>
<evidence type="ECO:0000259" key="5">
    <source>
        <dbReference type="SMART" id="SM00849"/>
    </source>
</evidence>
<dbReference type="Gene3D" id="3.60.15.10">
    <property type="entry name" value="Ribonuclease Z/Hydroxyacylglutathione hydrolase-like"/>
    <property type="match status" value="1"/>
</dbReference>
<dbReference type="RefSeq" id="WP_055214211.1">
    <property type="nucleotide sequence ID" value="NZ_CZBU01000001.1"/>
</dbReference>
<dbReference type="EMBL" id="CZBU01000001">
    <property type="protein sequence ID" value="CUQ75060.1"/>
    <property type="molecule type" value="Genomic_DNA"/>
</dbReference>
<feature type="domain" description="Metallo-beta-lactamase" evidence="5">
    <location>
        <begin position="12"/>
        <end position="189"/>
    </location>
</feature>
<dbReference type="InterPro" id="IPR051453">
    <property type="entry name" value="MBL_Glyoxalase_II"/>
</dbReference>
<proteinExistence type="predicted"/>
<dbReference type="SUPFAM" id="SSF56281">
    <property type="entry name" value="Metallo-hydrolase/oxidoreductase"/>
    <property type="match status" value="1"/>
</dbReference>
<sequence>MNITKLVLGACSTNVYIVSSNKKNAILIDPADNAAEIIKTIEENGLCLKYIFITHGHTDHILALKEVKEYFNVPVIISKIDAGRLEDEELINERPYVKIPYKAVKADILICEDDIINLDELSFSFLSMPGHTDGSMAIIVNDNIFSGDTIMFEKHGKTSLPGGNEKLLISSIEKMMNTLIGDYKIYPGHRQETSLDYERKCRLSTVITGY</sequence>
<protein>
    <submittedName>
        <fullName evidence="6">Hydroxyacylglutathione hydrolase</fullName>
    </submittedName>
</protein>
<evidence type="ECO:0000256" key="1">
    <source>
        <dbReference type="ARBA" id="ARBA00001947"/>
    </source>
</evidence>
<dbReference type="CDD" id="cd06262">
    <property type="entry name" value="metallo-hydrolase-like_MBL-fold"/>
    <property type="match status" value="1"/>
</dbReference>
<keyword evidence="2" id="KW-0479">Metal-binding</keyword>
<evidence type="ECO:0000256" key="4">
    <source>
        <dbReference type="ARBA" id="ARBA00022833"/>
    </source>
</evidence>
<dbReference type="Pfam" id="PF00753">
    <property type="entry name" value="Lactamase_B"/>
    <property type="match status" value="1"/>
</dbReference>
<gene>
    <name evidence="6" type="ORF">ERS852490_00301</name>
</gene>
<keyword evidence="4" id="KW-0862">Zinc</keyword>
<accession>A0A174YWK9</accession>
<evidence type="ECO:0000313" key="7">
    <source>
        <dbReference type="Proteomes" id="UP000095621"/>
    </source>
</evidence>